<reference evidence="10 11" key="1">
    <citation type="submission" date="2013-07" db="EMBL/GenBank/DDBJ databases">
        <authorList>
            <person name="Weinstock G."/>
            <person name="Sodergren E."/>
            <person name="Wylie T."/>
            <person name="Fulton L."/>
            <person name="Fulton R."/>
            <person name="Fronick C."/>
            <person name="O'Laughlin M."/>
            <person name="Godfrey J."/>
            <person name="Miner T."/>
            <person name="Herter B."/>
            <person name="Appelbaum E."/>
            <person name="Cordes M."/>
            <person name="Lek S."/>
            <person name="Wollam A."/>
            <person name="Pepin K.H."/>
            <person name="Palsikar V.B."/>
            <person name="Mitreva M."/>
            <person name="Wilson R.K."/>
        </authorList>
    </citation>
    <scope>NUCLEOTIDE SEQUENCE [LARGE SCALE GENOMIC DNA]</scope>
    <source>
        <strain evidence="10 11">ATCC 14940</strain>
    </source>
</reference>
<feature type="transmembrane region" description="Helical" evidence="9">
    <location>
        <begin position="125"/>
        <end position="149"/>
    </location>
</feature>
<evidence type="ECO:0000256" key="5">
    <source>
        <dbReference type="ARBA" id="ARBA00022692"/>
    </source>
</evidence>
<keyword evidence="4" id="KW-0997">Cell inner membrane</keyword>
<dbReference type="CDD" id="cd06579">
    <property type="entry name" value="TM_PBP1_transp_AraH_like"/>
    <property type="match status" value="1"/>
</dbReference>
<feature type="transmembrane region" description="Helical" evidence="9">
    <location>
        <begin position="333"/>
        <end position="352"/>
    </location>
</feature>
<evidence type="ECO:0000256" key="2">
    <source>
        <dbReference type="ARBA" id="ARBA00022448"/>
    </source>
</evidence>
<dbReference type="GO" id="GO:0005886">
    <property type="term" value="C:plasma membrane"/>
    <property type="evidence" value="ECO:0007669"/>
    <property type="project" value="UniProtKB-SubCell"/>
</dbReference>
<dbReference type="PANTHER" id="PTHR32196">
    <property type="entry name" value="ABC TRANSPORTER PERMEASE PROTEIN YPHD-RELATED-RELATED"/>
    <property type="match status" value="1"/>
</dbReference>
<dbReference type="RefSeq" id="WP_021640933.1">
    <property type="nucleotide sequence ID" value="NZ_KE992820.1"/>
</dbReference>
<dbReference type="Pfam" id="PF02653">
    <property type="entry name" value="BPD_transp_2"/>
    <property type="match status" value="1"/>
</dbReference>
<dbReference type="EMBL" id="AWSU01000302">
    <property type="protein sequence ID" value="ERI74704.1"/>
    <property type="molecule type" value="Genomic_DNA"/>
</dbReference>
<comment type="subcellular location">
    <subcellularLocation>
        <location evidence="1">Cell membrane</location>
        <topology evidence="1">Multi-pass membrane protein</topology>
    </subcellularLocation>
</comment>
<gene>
    <name evidence="10" type="ORF">CLOSYM_03750</name>
</gene>
<feature type="transmembrane region" description="Helical" evidence="9">
    <location>
        <begin position="281"/>
        <end position="300"/>
    </location>
</feature>
<evidence type="ECO:0000313" key="10">
    <source>
        <dbReference type="EMBL" id="ERI74704.1"/>
    </source>
</evidence>
<protein>
    <submittedName>
        <fullName evidence="10">Branched-chain amino acid ABC transporter, permease protein</fullName>
    </submittedName>
</protein>
<sequence>MSKGGMNKGDINKGDINKGDINKADKNKAGMNKEFREKNANNLKLLGMFAVSFAVLTVATGGKFFSAGQMKLIAYLFPEMGVLSLGMMLAMISGGIDLTVVAVADLSGILCCMMLKAVMPNDASLPVQILVLLLVVAVGLVIGGLCGAFSGTLISRIGIPAMVATLGASDIILGLAVGITNGSSVKELPPILNGVVSYRLFDAIPASTIIFAVCAGAVAFILNKTSLGFKIYMIGSNKTATRYSGIDDKKTITLTYMISGMLSSVSGLLMCGHFNSARSDFGKSYLTPAILICVLAGVSPNGGKGKAAGMVIAVVILQTLSSGFSMFQNISDYYKNLIWGLVLILVMIINVTSERRKARG</sequence>
<keyword evidence="3" id="KW-1003">Cell membrane</keyword>
<name>A0ABC9TTU3_CLOSY</name>
<feature type="transmembrane region" description="Helical" evidence="9">
    <location>
        <begin position="307"/>
        <end position="327"/>
    </location>
</feature>
<evidence type="ECO:0000256" key="3">
    <source>
        <dbReference type="ARBA" id="ARBA00022475"/>
    </source>
</evidence>
<feature type="transmembrane region" description="Helical" evidence="9">
    <location>
        <begin position="72"/>
        <end position="91"/>
    </location>
</feature>
<dbReference type="Proteomes" id="UP000016491">
    <property type="component" value="Unassembled WGS sequence"/>
</dbReference>
<evidence type="ECO:0000256" key="7">
    <source>
        <dbReference type="ARBA" id="ARBA00023136"/>
    </source>
</evidence>
<dbReference type="AlphaFoldDB" id="A0ABC9TTU3"/>
<evidence type="ECO:0000256" key="6">
    <source>
        <dbReference type="ARBA" id="ARBA00022989"/>
    </source>
</evidence>
<dbReference type="InterPro" id="IPR001851">
    <property type="entry name" value="ABC_transp_permease"/>
</dbReference>
<keyword evidence="5 9" id="KW-0812">Transmembrane</keyword>
<keyword evidence="7 9" id="KW-0472">Membrane</keyword>
<evidence type="ECO:0000313" key="11">
    <source>
        <dbReference type="Proteomes" id="UP000016491"/>
    </source>
</evidence>
<keyword evidence="6 9" id="KW-1133">Transmembrane helix</keyword>
<keyword evidence="2" id="KW-0813">Transport</keyword>
<feature type="region of interest" description="Disordered" evidence="8">
    <location>
        <begin position="1"/>
        <end position="25"/>
    </location>
</feature>
<feature type="transmembrane region" description="Helical" evidence="9">
    <location>
        <begin position="254"/>
        <end position="275"/>
    </location>
</feature>
<accession>A0ABC9TTU3</accession>
<evidence type="ECO:0000256" key="1">
    <source>
        <dbReference type="ARBA" id="ARBA00004651"/>
    </source>
</evidence>
<feature type="transmembrane region" description="Helical" evidence="9">
    <location>
        <begin position="200"/>
        <end position="222"/>
    </location>
</feature>
<evidence type="ECO:0000256" key="4">
    <source>
        <dbReference type="ARBA" id="ARBA00022519"/>
    </source>
</evidence>
<evidence type="ECO:0000256" key="9">
    <source>
        <dbReference type="SAM" id="Phobius"/>
    </source>
</evidence>
<proteinExistence type="predicted"/>
<organism evidence="10 11">
    <name type="scientific">[Clostridium] symbiosum ATCC 14940</name>
    <dbReference type="NCBI Taxonomy" id="411472"/>
    <lineage>
        <taxon>Bacteria</taxon>
        <taxon>Bacillati</taxon>
        <taxon>Bacillota</taxon>
        <taxon>Clostridia</taxon>
        <taxon>Lachnospirales</taxon>
        <taxon>Lachnospiraceae</taxon>
        <taxon>Otoolea</taxon>
    </lineage>
</organism>
<feature type="transmembrane region" description="Helical" evidence="9">
    <location>
        <begin position="161"/>
        <end position="180"/>
    </location>
</feature>
<feature type="compositionally biased region" description="Basic and acidic residues" evidence="8">
    <location>
        <begin position="10"/>
        <end position="25"/>
    </location>
</feature>
<comment type="caution">
    <text evidence="10">The sequence shown here is derived from an EMBL/GenBank/DDBJ whole genome shotgun (WGS) entry which is preliminary data.</text>
</comment>
<dbReference type="PANTHER" id="PTHR32196:SF21">
    <property type="entry name" value="ABC TRANSPORTER PERMEASE PROTEIN YPHD-RELATED"/>
    <property type="match status" value="1"/>
</dbReference>
<evidence type="ECO:0000256" key="8">
    <source>
        <dbReference type="SAM" id="MobiDB-lite"/>
    </source>
</evidence>
<feature type="transmembrane region" description="Helical" evidence="9">
    <location>
        <begin position="45"/>
        <end position="66"/>
    </location>
</feature>